<dbReference type="AlphaFoldDB" id="Q9P1H6"/>
<reference evidence="2" key="1">
    <citation type="submission" date="1998-12" db="EMBL/GenBank/DDBJ databases">
        <title>Functional prediction of the coding sequences of 121 new genes deduced by analysis of cDNA clones from human fetal liver.</title>
        <authorList>
            <person name="Zhang C."/>
            <person name="Yu Y."/>
            <person name="Zhang S."/>
            <person name="Wei H."/>
            <person name="Zhou G."/>
            <person name="Ouyang S."/>
            <person name="Luo L."/>
            <person name="Bi J."/>
            <person name="Liu M."/>
            <person name="He F."/>
        </authorList>
    </citation>
    <scope>NUCLEOTIDE SEQUENCE</scope>
    <source>
        <tissue evidence="2">Liver</tissue>
    </source>
</reference>
<sequence length="78" mass="8887">MTLQKMSKLVWPSLFFSSGIPIMHMLVLIVTHRFPTWFIFHSHFCSSDCVICIDLSLSSLILPSAFKFAVVPLMKLSL</sequence>
<name>Q9P1H6_HUMAN</name>
<feature type="transmembrane region" description="Helical" evidence="1">
    <location>
        <begin position="9"/>
        <end position="31"/>
    </location>
</feature>
<dbReference type="EMBL" id="AF116658">
    <property type="protein sequence ID" value="AAF71078.1"/>
    <property type="molecule type" value="mRNA"/>
</dbReference>
<keyword evidence="1" id="KW-0812">Transmembrane</keyword>
<accession>Q9P1H6</accession>
<protein>
    <submittedName>
        <fullName evidence="2">PRO1410</fullName>
    </submittedName>
</protein>
<evidence type="ECO:0000256" key="1">
    <source>
        <dbReference type="SAM" id="Phobius"/>
    </source>
</evidence>
<evidence type="ECO:0000313" key="2">
    <source>
        <dbReference type="EMBL" id="AAF71078.1"/>
    </source>
</evidence>
<keyword evidence="1" id="KW-1133">Transmembrane helix</keyword>
<keyword evidence="1" id="KW-0472">Membrane</keyword>
<organism evidence="2">
    <name type="scientific">Homo sapiens</name>
    <name type="common">Human</name>
    <dbReference type="NCBI Taxonomy" id="9606"/>
    <lineage>
        <taxon>Eukaryota</taxon>
        <taxon>Metazoa</taxon>
        <taxon>Chordata</taxon>
        <taxon>Craniata</taxon>
        <taxon>Vertebrata</taxon>
        <taxon>Euteleostomi</taxon>
        <taxon>Mammalia</taxon>
        <taxon>Eutheria</taxon>
        <taxon>Euarchontoglires</taxon>
        <taxon>Primates</taxon>
        <taxon>Haplorrhini</taxon>
        <taxon>Catarrhini</taxon>
        <taxon>Hominidae</taxon>
        <taxon>Homo</taxon>
    </lineage>
</organism>
<proteinExistence type="evidence at transcript level"/>